<evidence type="ECO:0000256" key="1">
    <source>
        <dbReference type="SAM" id="MobiDB-lite"/>
    </source>
</evidence>
<evidence type="ECO:0008006" key="3">
    <source>
        <dbReference type="Google" id="ProtNLM"/>
    </source>
</evidence>
<feature type="compositionally biased region" description="Basic residues" evidence="1">
    <location>
        <begin position="1"/>
        <end position="12"/>
    </location>
</feature>
<name>A0A1B9GAF8_9TREE</name>
<feature type="region of interest" description="Disordered" evidence="1">
    <location>
        <begin position="47"/>
        <end position="114"/>
    </location>
</feature>
<feature type="compositionally biased region" description="Polar residues" evidence="1">
    <location>
        <begin position="59"/>
        <end position="78"/>
    </location>
</feature>
<feature type="region of interest" description="Disordered" evidence="1">
    <location>
        <begin position="1"/>
        <end position="31"/>
    </location>
</feature>
<evidence type="ECO:0000313" key="2">
    <source>
        <dbReference type="EMBL" id="OCF28001.1"/>
    </source>
</evidence>
<feature type="region of interest" description="Disordered" evidence="1">
    <location>
        <begin position="245"/>
        <end position="267"/>
    </location>
</feature>
<feature type="compositionally biased region" description="Basic residues" evidence="1">
    <location>
        <begin position="414"/>
        <end position="430"/>
    </location>
</feature>
<feature type="region of interest" description="Disordered" evidence="1">
    <location>
        <begin position="399"/>
        <end position="467"/>
    </location>
</feature>
<dbReference type="EMBL" id="KI894019">
    <property type="protein sequence ID" value="OCF28001.1"/>
    <property type="molecule type" value="Genomic_DNA"/>
</dbReference>
<feature type="region of interest" description="Disordered" evidence="1">
    <location>
        <begin position="508"/>
        <end position="538"/>
    </location>
</feature>
<dbReference type="OrthoDB" id="2565263at2759"/>
<dbReference type="InterPro" id="IPR046341">
    <property type="entry name" value="SET_dom_sf"/>
</dbReference>
<reference evidence="2" key="1">
    <citation type="submission" date="2013-07" db="EMBL/GenBank/DDBJ databases">
        <title>The Genome Sequence of Cryptococcus bestiolae CBS10118.</title>
        <authorList>
            <consortium name="The Broad Institute Genome Sequencing Platform"/>
            <person name="Cuomo C."/>
            <person name="Litvintseva A."/>
            <person name="Chen Y."/>
            <person name="Heitman J."/>
            <person name="Sun S."/>
            <person name="Springer D."/>
            <person name="Dromer F."/>
            <person name="Young S.K."/>
            <person name="Zeng Q."/>
            <person name="Gargeya S."/>
            <person name="Fitzgerald M."/>
            <person name="Abouelleil A."/>
            <person name="Alvarado L."/>
            <person name="Berlin A.M."/>
            <person name="Chapman S.B."/>
            <person name="Dewar J."/>
            <person name="Goldberg J."/>
            <person name="Griggs A."/>
            <person name="Gujja S."/>
            <person name="Hansen M."/>
            <person name="Howarth C."/>
            <person name="Imamovic A."/>
            <person name="Larimer J."/>
            <person name="McCowan C."/>
            <person name="Murphy C."/>
            <person name="Pearson M."/>
            <person name="Priest M."/>
            <person name="Roberts A."/>
            <person name="Saif S."/>
            <person name="Shea T."/>
            <person name="Sykes S."/>
            <person name="Wortman J."/>
            <person name="Nusbaum C."/>
            <person name="Birren B."/>
        </authorList>
    </citation>
    <scope>NUCLEOTIDE SEQUENCE [LARGE SCALE GENOMIC DNA]</scope>
    <source>
        <strain evidence="2">CBS 10118</strain>
    </source>
</reference>
<feature type="compositionally biased region" description="Polar residues" evidence="1">
    <location>
        <begin position="431"/>
        <end position="440"/>
    </location>
</feature>
<protein>
    <recommendedName>
        <fullName evidence="3">SET domain-containing protein</fullName>
    </recommendedName>
</protein>
<accession>A0A1B9GAF8</accession>
<proteinExistence type="predicted"/>
<dbReference type="SUPFAM" id="SSF82199">
    <property type="entry name" value="SET domain"/>
    <property type="match status" value="1"/>
</dbReference>
<organism evidence="2">
    <name type="scientific">Kwoniella bestiolae CBS 10118</name>
    <dbReference type="NCBI Taxonomy" id="1296100"/>
    <lineage>
        <taxon>Eukaryota</taxon>
        <taxon>Fungi</taxon>
        <taxon>Dikarya</taxon>
        <taxon>Basidiomycota</taxon>
        <taxon>Agaricomycotina</taxon>
        <taxon>Tremellomycetes</taxon>
        <taxon>Tremellales</taxon>
        <taxon>Cryptococcaceae</taxon>
        <taxon>Kwoniella</taxon>
    </lineage>
</organism>
<dbReference type="AlphaFoldDB" id="A0A1B9GAF8"/>
<dbReference type="Gene3D" id="2.170.270.10">
    <property type="entry name" value="SET domain"/>
    <property type="match status" value="1"/>
</dbReference>
<feature type="compositionally biased region" description="Low complexity" evidence="1">
    <location>
        <begin position="18"/>
        <end position="31"/>
    </location>
</feature>
<feature type="compositionally biased region" description="Basic and acidic residues" evidence="1">
    <location>
        <begin position="401"/>
        <end position="413"/>
    </location>
</feature>
<dbReference type="CDD" id="cd08161">
    <property type="entry name" value="SET"/>
    <property type="match status" value="1"/>
</dbReference>
<dbReference type="VEuPathDB" id="FungiDB:I302_02851"/>
<reference evidence="2" key="2">
    <citation type="submission" date="2014-01" db="EMBL/GenBank/DDBJ databases">
        <title>Evolution of pathogenesis and genome organization in the Tremellales.</title>
        <authorList>
            <person name="Cuomo C."/>
            <person name="Litvintseva A."/>
            <person name="Heitman J."/>
            <person name="Chen Y."/>
            <person name="Sun S."/>
            <person name="Springer D."/>
            <person name="Dromer F."/>
            <person name="Young S."/>
            <person name="Zeng Q."/>
            <person name="Chapman S."/>
            <person name="Gujja S."/>
            <person name="Saif S."/>
            <person name="Birren B."/>
        </authorList>
    </citation>
    <scope>NUCLEOTIDE SEQUENCE</scope>
    <source>
        <strain evidence="2">CBS 10118</strain>
    </source>
</reference>
<sequence length="626" mass="69579">MARNKTKAKRKYLPSPPSSLSSGVESLPISSGVESLPLSLGLDSSLSTLPSEYLPPSPQSSKKVTRTKFTPTPGSSHSPPEGDEYEEIEIDIKPTIEPDNTTIEQEEEGSDEESSVNLRLAHQICAFEYLFHEAMAAYHGLSRAAMRSSLKEKFDRSSLRELKREIRGVRIKFPQKHTHRERDISYMTRLMERITDTQRRSRNNIIPEPLMKLFEDSFLSALLNRDIELRTCRYLPDNQVGLFRRNHSGSRKTAAQPRDRKSKGPAYSSAIDMSGVELIVITLPNPRIQSVYAAEKEGFNPELCFEYHHNGKINVLLSLGFGRSINHACINNVEWIMPDEALEAVVETSDGGIAIQHFEFDQMNMRIAPGEELLADYGSYFAQNHCACPWGLEHNITSGSSEHDTSSDYEEKKSKKKSIKTRAKGSKSKRQTLISSTRGAPSQKDPKRRRTSSPGDIKATSNRVVKPSASTQLTSVFLQGITMDRPLENINPTSRKTDLYRSSRLMADPASSPVPFSNAESSSHRHSSTPSRSLPWGFTDADPEERLSTFSSPISAHPRYSEGVGHEHRDAPFAGQDYSPESSIPTALVIERDNAVFGDSGGGRLIGVNSGGLYGTSAGGNRYDRW</sequence>
<feature type="compositionally biased region" description="Acidic residues" evidence="1">
    <location>
        <begin position="104"/>
        <end position="114"/>
    </location>
</feature>
<gene>
    <name evidence="2" type="ORF">I302_02851</name>
</gene>